<dbReference type="Proteomes" id="UP000509414">
    <property type="component" value="Chromosome"/>
</dbReference>
<dbReference type="InterPro" id="IPR047873">
    <property type="entry name" value="Ribosomal_uL16"/>
</dbReference>
<dbReference type="GO" id="GO:0019843">
    <property type="term" value="F:rRNA binding"/>
    <property type="evidence" value="ECO:0007669"/>
    <property type="project" value="UniProtKB-UniRule"/>
</dbReference>
<dbReference type="RefSeq" id="WP_178695615.1">
    <property type="nucleotide sequence ID" value="NZ_CP049075.1"/>
</dbReference>
<dbReference type="InterPro" id="IPR000114">
    <property type="entry name" value="Ribosomal_uL16_bact-type"/>
</dbReference>
<dbReference type="GO" id="GO:0006412">
    <property type="term" value="P:translation"/>
    <property type="evidence" value="ECO:0007669"/>
    <property type="project" value="UniProtKB-UniRule"/>
</dbReference>
<gene>
    <name evidence="7 10" type="primary">rplP</name>
    <name evidence="10" type="ORF">CINF_1718</name>
</gene>
<reference evidence="10 11" key="1">
    <citation type="submission" date="2020-02" db="EMBL/GenBank/DDBJ databases">
        <title>Complete genome sequence of the novel Campylobacter species Candidatus Campylobacter infans.</title>
        <authorList>
            <person name="Duim B."/>
            <person name="Zomer A."/>
            <person name="van der Graaf L."/>
            <person name="Wagenaar J."/>
        </authorList>
    </citation>
    <scope>NUCLEOTIDE SEQUENCE [LARGE SCALE GENOMIC DNA]</scope>
    <source>
        <strain evidence="10 11">19S00001</strain>
    </source>
</reference>
<dbReference type="PANTHER" id="PTHR12220:SF13">
    <property type="entry name" value="LARGE RIBOSOMAL SUBUNIT PROTEIN UL16M"/>
    <property type="match status" value="1"/>
</dbReference>
<dbReference type="NCBIfam" id="TIGR01164">
    <property type="entry name" value="rplP_bact"/>
    <property type="match status" value="1"/>
</dbReference>
<sequence>MLQPKRTKFRKMMKGRNRGYANNANTLALGDFALKAIEAGRINSRQIESARQAFTRHTKRQAKSWIRVFPDKPITKKPLETRMGKGKGGVEEWVMNIKPGRIIFELAGVSEELAREALTIAMHKLPFKTKFITRQSENEIY</sequence>
<dbReference type="KEGG" id="cinf:CINF_1718"/>
<keyword evidence="11" id="KW-1185">Reference proteome</keyword>
<evidence type="ECO:0000256" key="6">
    <source>
        <dbReference type="ARBA" id="ARBA00035198"/>
    </source>
</evidence>
<dbReference type="InterPro" id="IPR020798">
    <property type="entry name" value="Ribosomal_uL16_CS"/>
</dbReference>
<evidence type="ECO:0000256" key="9">
    <source>
        <dbReference type="RuleBase" id="RU004414"/>
    </source>
</evidence>
<evidence type="ECO:0000313" key="11">
    <source>
        <dbReference type="Proteomes" id="UP000509414"/>
    </source>
</evidence>
<dbReference type="HAMAP" id="MF_01342">
    <property type="entry name" value="Ribosomal_uL16"/>
    <property type="match status" value="1"/>
</dbReference>
<evidence type="ECO:0000313" key="10">
    <source>
        <dbReference type="EMBL" id="QLI06188.1"/>
    </source>
</evidence>
<protein>
    <recommendedName>
        <fullName evidence="6 7">Large ribosomal subunit protein uL16</fullName>
    </recommendedName>
</protein>
<dbReference type="AlphaFoldDB" id="A0A7H9CLV9"/>
<organism evidence="10 11">
    <name type="scientific">Candidatus Campylobacter infans</name>
    <dbReference type="NCBI Taxonomy" id="2561898"/>
    <lineage>
        <taxon>Bacteria</taxon>
        <taxon>Pseudomonadati</taxon>
        <taxon>Campylobacterota</taxon>
        <taxon>Epsilonproteobacteria</taxon>
        <taxon>Campylobacterales</taxon>
        <taxon>Campylobacteraceae</taxon>
        <taxon>Campylobacter</taxon>
    </lineage>
</organism>
<dbReference type="EMBL" id="CP049075">
    <property type="protein sequence ID" value="QLI06188.1"/>
    <property type="molecule type" value="Genomic_DNA"/>
</dbReference>
<evidence type="ECO:0000256" key="3">
    <source>
        <dbReference type="ARBA" id="ARBA00022730"/>
    </source>
</evidence>
<comment type="function">
    <text evidence="7 9">Binds 23S rRNA and is also seen to make contacts with the A and possibly P site tRNAs.</text>
</comment>
<keyword evidence="2 7" id="KW-0820">tRNA-binding</keyword>
<dbReference type="SUPFAM" id="SSF54686">
    <property type="entry name" value="Ribosomal protein L16p/L10e"/>
    <property type="match status" value="1"/>
</dbReference>
<dbReference type="GO" id="GO:0000049">
    <property type="term" value="F:tRNA binding"/>
    <property type="evidence" value="ECO:0007669"/>
    <property type="project" value="UniProtKB-KW"/>
</dbReference>
<dbReference type="FunFam" id="3.90.1170.10:FF:000001">
    <property type="entry name" value="50S ribosomal protein L16"/>
    <property type="match status" value="1"/>
</dbReference>
<evidence type="ECO:0000256" key="8">
    <source>
        <dbReference type="RuleBase" id="RU004413"/>
    </source>
</evidence>
<keyword evidence="3 7" id="KW-0699">rRNA-binding</keyword>
<proteinExistence type="inferred from homology"/>
<dbReference type="PRINTS" id="PR00060">
    <property type="entry name" value="RIBOSOMALL16"/>
</dbReference>
<dbReference type="CDD" id="cd01433">
    <property type="entry name" value="Ribosomal_L16_L10e"/>
    <property type="match status" value="1"/>
</dbReference>
<dbReference type="Gene3D" id="3.90.1170.10">
    <property type="entry name" value="Ribosomal protein L10e/L16"/>
    <property type="match status" value="1"/>
</dbReference>
<dbReference type="InterPro" id="IPR036920">
    <property type="entry name" value="Ribosomal_uL16_sf"/>
</dbReference>
<evidence type="ECO:0000256" key="7">
    <source>
        <dbReference type="HAMAP-Rule" id="MF_01342"/>
    </source>
</evidence>
<comment type="subunit">
    <text evidence="7 9">Part of the 50S ribosomal subunit.</text>
</comment>
<keyword evidence="4 7" id="KW-0689">Ribosomal protein</keyword>
<comment type="similarity">
    <text evidence="1 7 8">Belongs to the universal ribosomal protein uL16 family.</text>
</comment>
<dbReference type="GO" id="GO:0003735">
    <property type="term" value="F:structural constituent of ribosome"/>
    <property type="evidence" value="ECO:0007669"/>
    <property type="project" value="InterPro"/>
</dbReference>
<evidence type="ECO:0000256" key="4">
    <source>
        <dbReference type="ARBA" id="ARBA00022980"/>
    </source>
</evidence>
<keyword evidence="7 9" id="KW-0694">RNA-binding</keyword>
<name>A0A7H9CLV9_9BACT</name>
<dbReference type="GO" id="GO:0022625">
    <property type="term" value="C:cytosolic large ribosomal subunit"/>
    <property type="evidence" value="ECO:0007669"/>
    <property type="project" value="TreeGrafter"/>
</dbReference>
<dbReference type="InterPro" id="IPR016180">
    <property type="entry name" value="Ribosomal_uL16_dom"/>
</dbReference>
<dbReference type="Pfam" id="PF00252">
    <property type="entry name" value="Ribosomal_L16"/>
    <property type="match status" value="1"/>
</dbReference>
<accession>A0A7H9CLV9</accession>
<evidence type="ECO:0000256" key="2">
    <source>
        <dbReference type="ARBA" id="ARBA00022555"/>
    </source>
</evidence>
<dbReference type="PROSITE" id="PS00701">
    <property type="entry name" value="RIBOSOMAL_L16_2"/>
    <property type="match status" value="1"/>
</dbReference>
<keyword evidence="5 7" id="KW-0687">Ribonucleoprotein</keyword>
<dbReference type="PANTHER" id="PTHR12220">
    <property type="entry name" value="50S/60S RIBOSOMAL PROTEIN L16"/>
    <property type="match status" value="1"/>
</dbReference>
<evidence type="ECO:0000256" key="1">
    <source>
        <dbReference type="ARBA" id="ARBA00008931"/>
    </source>
</evidence>
<evidence type="ECO:0000256" key="5">
    <source>
        <dbReference type="ARBA" id="ARBA00023274"/>
    </source>
</evidence>